<sequence>MIYTHKGYQCLLSTRTTHRGTEWVAQAKKYSLSIEQKVFAQWLGTKLITSFDKEQTKQQFVEVVELFLQEHEDIFPLYPRPELPDATIEAILDERVYLTVNNSGRYHTAKFRVFTEERLRVFPARIPIPVGIKPNVKPTYRQLAA</sequence>
<dbReference type="Proteomes" id="UP001152872">
    <property type="component" value="Unassembled WGS sequence"/>
</dbReference>
<proteinExistence type="predicted"/>
<dbReference type="EMBL" id="VBTY01000132">
    <property type="protein sequence ID" value="MDG3495878.1"/>
    <property type="molecule type" value="Genomic_DNA"/>
</dbReference>
<reference evidence="1" key="1">
    <citation type="submission" date="2019-05" db="EMBL/GenBank/DDBJ databases">
        <title>Whole genome sequencing of Pseudanabaena catenata USMAC16.</title>
        <authorList>
            <person name="Khan Z."/>
            <person name="Omar W.M."/>
            <person name="Convey P."/>
            <person name="Merican F."/>
            <person name="Najimudin N."/>
        </authorList>
    </citation>
    <scope>NUCLEOTIDE SEQUENCE</scope>
    <source>
        <strain evidence="1">USMAC16</strain>
    </source>
</reference>
<evidence type="ECO:0000313" key="2">
    <source>
        <dbReference type="Proteomes" id="UP001152872"/>
    </source>
</evidence>
<name>A0A9X4M8T4_9CYAN</name>
<keyword evidence="2" id="KW-1185">Reference proteome</keyword>
<accession>A0A9X4M8T4</accession>
<comment type="caution">
    <text evidence="1">The sequence shown here is derived from an EMBL/GenBank/DDBJ whole genome shotgun (WGS) entry which is preliminary data.</text>
</comment>
<protein>
    <submittedName>
        <fullName evidence="1">Uncharacterized protein</fullName>
    </submittedName>
</protein>
<dbReference type="AlphaFoldDB" id="A0A9X4M8T4"/>
<evidence type="ECO:0000313" key="1">
    <source>
        <dbReference type="EMBL" id="MDG3495878.1"/>
    </source>
</evidence>
<dbReference type="RefSeq" id="WP_009628024.1">
    <property type="nucleotide sequence ID" value="NZ_VBTY01000132.1"/>
</dbReference>
<organism evidence="1 2">
    <name type="scientific">Pseudanabaena catenata USMAC16</name>
    <dbReference type="NCBI Taxonomy" id="1855837"/>
    <lineage>
        <taxon>Bacteria</taxon>
        <taxon>Bacillati</taxon>
        <taxon>Cyanobacteriota</taxon>
        <taxon>Cyanophyceae</taxon>
        <taxon>Pseudanabaenales</taxon>
        <taxon>Pseudanabaenaceae</taxon>
        <taxon>Pseudanabaena</taxon>
    </lineage>
</organism>
<gene>
    <name evidence="1" type="ORF">FEV09_15115</name>
</gene>